<dbReference type="PANTHER" id="PTHR43806">
    <property type="entry name" value="PEPTIDASE S8"/>
    <property type="match status" value="1"/>
</dbReference>
<evidence type="ECO:0000256" key="5">
    <source>
        <dbReference type="PROSITE-ProRule" id="PRU01240"/>
    </source>
</evidence>
<sequence>MRKGSGRAYRGRVILTRSTRWAAVSLFLACALAITGTAGVAGARDTAEMTPALERELADGGRAAFFVMLRGRAELRAASTARRHSERTAAGHRALTRAAERDQRALRRMLAAEGVRYEAFWIVNTLLVHDADRALAERIAARPEVERLVERRSARRPDTVPTGDVGTTDAGPEWNVAHIGAPRVWSELGTRGEGIVVAGIDTGVRHDHPALVGQYRGRRADGSFVHDYNWYDPQNYCERTGRPAQIPCDLNGHGSHTLGTAVGDDGAGNQIGVAPGAKWIAVAAGGLFLLQEDLLRAGQWVLAPTDRTGAAPRPDLAPHVVNNSWGWENWPDDFYTQMIDNWIAVGIFPVFGSGNSGPNCGTVIPPGQGPGAYSVGAYDGTGQIWSQSSRGPSPLGGETKPNIAAPGVNIRSVNDAGGYESLNGTSMATPHVTGTVALMWSKAPQVAGDIARTKAILDLTATDVADTSCGGAPSDNNVYGEGRLNARNAVELASLVPAR</sequence>
<keyword evidence="2 5" id="KW-0645">Protease</keyword>
<dbReference type="InterPro" id="IPR036852">
    <property type="entry name" value="Peptidase_S8/S53_dom_sf"/>
</dbReference>
<dbReference type="PROSITE" id="PS51892">
    <property type="entry name" value="SUBTILASE"/>
    <property type="match status" value="1"/>
</dbReference>
<evidence type="ECO:0000313" key="10">
    <source>
        <dbReference type="Proteomes" id="UP000256661"/>
    </source>
</evidence>
<feature type="active site" description="Charge relay system" evidence="5">
    <location>
        <position position="201"/>
    </location>
</feature>
<dbReference type="InterPro" id="IPR023828">
    <property type="entry name" value="Peptidase_S8_Ser-AS"/>
</dbReference>
<evidence type="ECO:0000259" key="8">
    <source>
        <dbReference type="Pfam" id="PF00082"/>
    </source>
</evidence>
<keyword evidence="7" id="KW-0732">Signal</keyword>
<feature type="signal peptide" evidence="7">
    <location>
        <begin position="1"/>
        <end position="43"/>
    </location>
</feature>
<keyword evidence="10" id="KW-1185">Reference proteome</keyword>
<feature type="chain" id="PRO_5017534168" evidence="7">
    <location>
        <begin position="44"/>
        <end position="499"/>
    </location>
</feature>
<feature type="active site" description="Charge relay system" evidence="5">
    <location>
        <position position="253"/>
    </location>
</feature>
<dbReference type="PROSITE" id="PS00138">
    <property type="entry name" value="SUBTILASE_SER"/>
    <property type="match status" value="1"/>
</dbReference>
<comment type="similarity">
    <text evidence="1 5">Belongs to the peptidase S8 family.</text>
</comment>
<name>A0A3D9T8C9_9ACTN</name>
<dbReference type="InterPro" id="IPR015500">
    <property type="entry name" value="Peptidase_S8_subtilisin-rel"/>
</dbReference>
<comment type="caution">
    <text evidence="9">The sequence shown here is derived from an EMBL/GenBank/DDBJ whole genome shotgun (WGS) entry which is preliminary data.</text>
</comment>
<dbReference type="EMBL" id="QTTT01000001">
    <property type="protein sequence ID" value="REF00022.1"/>
    <property type="molecule type" value="Genomic_DNA"/>
</dbReference>
<dbReference type="GO" id="GO:0004252">
    <property type="term" value="F:serine-type endopeptidase activity"/>
    <property type="evidence" value="ECO:0007669"/>
    <property type="project" value="UniProtKB-UniRule"/>
</dbReference>
<keyword evidence="3 5" id="KW-0378">Hydrolase</keyword>
<dbReference type="InterPro" id="IPR050131">
    <property type="entry name" value="Peptidase_S8_subtilisin-like"/>
</dbReference>
<dbReference type="InterPro" id="IPR000209">
    <property type="entry name" value="Peptidase_S8/S53_dom"/>
</dbReference>
<feature type="active site" description="Charge relay system" evidence="5">
    <location>
        <position position="426"/>
    </location>
</feature>
<feature type="region of interest" description="Disordered" evidence="6">
    <location>
        <begin position="150"/>
        <end position="173"/>
    </location>
</feature>
<organism evidence="9 10">
    <name type="scientific">Thermomonospora umbrina</name>
    <dbReference type="NCBI Taxonomy" id="111806"/>
    <lineage>
        <taxon>Bacteria</taxon>
        <taxon>Bacillati</taxon>
        <taxon>Actinomycetota</taxon>
        <taxon>Actinomycetes</taxon>
        <taxon>Streptosporangiales</taxon>
        <taxon>Thermomonosporaceae</taxon>
        <taxon>Thermomonospora</taxon>
    </lineage>
</organism>
<dbReference type="GO" id="GO:0006508">
    <property type="term" value="P:proteolysis"/>
    <property type="evidence" value="ECO:0007669"/>
    <property type="project" value="UniProtKB-KW"/>
</dbReference>
<dbReference type="Pfam" id="PF00082">
    <property type="entry name" value="Peptidase_S8"/>
    <property type="match status" value="1"/>
</dbReference>
<evidence type="ECO:0000313" key="9">
    <source>
        <dbReference type="EMBL" id="REF00022.1"/>
    </source>
</evidence>
<evidence type="ECO:0000256" key="2">
    <source>
        <dbReference type="ARBA" id="ARBA00022670"/>
    </source>
</evidence>
<dbReference type="Gene3D" id="3.40.50.200">
    <property type="entry name" value="Peptidase S8/S53 domain"/>
    <property type="match status" value="1"/>
</dbReference>
<feature type="compositionally biased region" description="Low complexity" evidence="6">
    <location>
        <begin position="159"/>
        <end position="172"/>
    </location>
</feature>
<dbReference type="PANTHER" id="PTHR43806:SF67">
    <property type="entry name" value="EGF-LIKE DOMAIN-CONTAINING PROTEIN"/>
    <property type="match status" value="1"/>
</dbReference>
<evidence type="ECO:0000256" key="6">
    <source>
        <dbReference type="SAM" id="MobiDB-lite"/>
    </source>
</evidence>
<reference evidence="9 10" key="1">
    <citation type="submission" date="2018-08" db="EMBL/GenBank/DDBJ databases">
        <title>Sequencing the genomes of 1000 actinobacteria strains.</title>
        <authorList>
            <person name="Klenk H.-P."/>
        </authorList>
    </citation>
    <scope>NUCLEOTIDE SEQUENCE [LARGE SCALE GENOMIC DNA]</scope>
    <source>
        <strain evidence="9 10">DSM 43927</strain>
    </source>
</reference>
<accession>A0A3D9T8C9</accession>
<evidence type="ECO:0000256" key="4">
    <source>
        <dbReference type="ARBA" id="ARBA00022825"/>
    </source>
</evidence>
<evidence type="ECO:0000256" key="3">
    <source>
        <dbReference type="ARBA" id="ARBA00022801"/>
    </source>
</evidence>
<protein>
    <submittedName>
        <fullName evidence="9">Subtilase family protein</fullName>
    </submittedName>
</protein>
<dbReference type="Proteomes" id="UP000256661">
    <property type="component" value="Unassembled WGS sequence"/>
</dbReference>
<dbReference type="SUPFAM" id="SSF52743">
    <property type="entry name" value="Subtilisin-like"/>
    <property type="match status" value="1"/>
</dbReference>
<dbReference type="AlphaFoldDB" id="A0A3D9T8C9"/>
<dbReference type="PRINTS" id="PR00723">
    <property type="entry name" value="SUBTILISIN"/>
</dbReference>
<gene>
    <name evidence="9" type="ORF">DFJ69_5542</name>
</gene>
<keyword evidence="4 5" id="KW-0720">Serine protease</keyword>
<proteinExistence type="inferred from homology"/>
<feature type="domain" description="Peptidase S8/S53" evidence="8">
    <location>
        <begin position="192"/>
        <end position="472"/>
    </location>
</feature>
<evidence type="ECO:0000256" key="1">
    <source>
        <dbReference type="ARBA" id="ARBA00011073"/>
    </source>
</evidence>
<evidence type="ECO:0000256" key="7">
    <source>
        <dbReference type="SAM" id="SignalP"/>
    </source>
</evidence>